<protein>
    <submittedName>
        <fullName evidence="6">ABC transporter ATP-binding protein</fullName>
    </submittedName>
</protein>
<evidence type="ECO:0000259" key="5">
    <source>
        <dbReference type="PROSITE" id="PS50893"/>
    </source>
</evidence>
<dbReference type="InterPro" id="IPR003439">
    <property type="entry name" value="ABC_transporter-like_ATP-bd"/>
</dbReference>
<dbReference type="PANTHER" id="PTHR43335">
    <property type="entry name" value="ABC TRANSPORTER, ATP-BINDING PROTEIN"/>
    <property type="match status" value="1"/>
</dbReference>
<dbReference type="EMBL" id="BA000048">
    <property type="protein sequence ID" value="BAJ50086.1"/>
    <property type="molecule type" value="Genomic_DNA"/>
</dbReference>
<evidence type="ECO:0000256" key="3">
    <source>
        <dbReference type="ARBA" id="ARBA00022741"/>
    </source>
</evidence>
<dbReference type="CDD" id="cd03230">
    <property type="entry name" value="ABC_DR_subfamily_A"/>
    <property type="match status" value="1"/>
</dbReference>
<dbReference type="InterPro" id="IPR027417">
    <property type="entry name" value="P-loop_NTPase"/>
</dbReference>
<gene>
    <name evidence="7" type="ORF">CSUB_C0225</name>
    <name evidence="6" type="ORF">HGMM_F15E11C22</name>
</gene>
<evidence type="ECO:0000313" key="8">
    <source>
        <dbReference type="Proteomes" id="UP000008120"/>
    </source>
</evidence>
<dbReference type="PROSITE" id="PS50893">
    <property type="entry name" value="ABC_TRANSPORTER_2"/>
    <property type="match status" value="1"/>
</dbReference>
<evidence type="ECO:0000256" key="1">
    <source>
        <dbReference type="ARBA" id="ARBA00005417"/>
    </source>
</evidence>
<dbReference type="SUPFAM" id="SSF52540">
    <property type="entry name" value="P-loop containing nucleoside triphosphate hydrolases"/>
    <property type="match status" value="1"/>
</dbReference>
<dbReference type="GO" id="GO:0016887">
    <property type="term" value="F:ATP hydrolysis activity"/>
    <property type="evidence" value="ECO:0007669"/>
    <property type="project" value="InterPro"/>
</dbReference>
<comment type="similarity">
    <text evidence="1">Belongs to the ABC transporter superfamily.</text>
</comment>
<dbReference type="EMBL" id="AP011831">
    <property type="protein sequence ID" value="BAJ47248.1"/>
    <property type="molecule type" value="Genomic_DNA"/>
</dbReference>
<dbReference type="InterPro" id="IPR003593">
    <property type="entry name" value="AAA+_ATPase"/>
</dbReference>
<dbReference type="BioCyc" id="CCAL311458:G131R-228-MONOMER"/>
<reference evidence="6 8" key="2">
    <citation type="journal article" date="2011" name="Nucleic Acids Res.">
        <title>Insights into the evolution of Archaea and eukaryotic protein modifier systems revealed by the genome of a novel archaeal group.</title>
        <authorList>
            <person name="Nunoura T."/>
            <person name="Takaki Y."/>
            <person name="Kakuta J."/>
            <person name="Nishi S."/>
            <person name="Sugahara J."/>
            <person name="Kazama H."/>
            <person name="Chee G."/>
            <person name="Hattori M."/>
            <person name="Kanai A."/>
            <person name="Atomi H."/>
            <person name="Takai K."/>
            <person name="Takami H."/>
        </authorList>
    </citation>
    <scope>NUCLEOTIDE SEQUENCE [LARGE SCALE GENOMIC DNA]</scope>
</reference>
<accession>E6N4M9</accession>
<feature type="domain" description="ABC transporter" evidence="5">
    <location>
        <begin position="5"/>
        <end position="230"/>
    </location>
</feature>
<dbReference type="SMART" id="SM00382">
    <property type="entry name" value="AAA"/>
    <property type="match status" value="1"/>
</dbReference>
<keyword evidence="4 6" id="KW-0067">ATP-binding</keyword>
<dbReference type="AlphaFoldDB" id="E6N4M9"/>
<dbReference type="GO" id="GO:0005524">
    <property type="term" value="F:ATP binding"/>
    <property type="evidence" value="ECO:0007669"/>
    <property type="project" value="UniProtKB-KW"/>
</dbReference>
<dbReference type="Pfam" id="PF00005">
    <property type="entry name" value="ABC_tran"/>
    <property type="match status" value="1"/>
</dbReference>
<dbReference type="STRING" id="311458.CSUB_C0225"/>
<dbReference type="KEGG" id="csu:CSUB_C0225"/>
<dbReference type="Gene3D" id="3.40.50.300">
    <property type="entry name" value="P-loop containing nucleotide triphosphate hydrolases"/>
    <property type="match status" value="1"/>
</dbReference>
<evidence type="ECO:0000256" key="2">
    <source>
        <dbReference type="ARBA" id="ARBA00022448"/>
    </source>
</evidence>
<evidence type="ECO:0000313" key="6">
    <source>
        <dbReference type="EMBL" id="BAJ47248.1"/>
    </source>
</evidence>
<keyword evidence="3" id="KW-0547">Nucleotide-binding</keyword>
<evidence type="ECO:0000313" key="7">
    <source>
        <dbReference type="EMBL" id="BAJ50086.1"/>
    </source>
</evidence>
<keyword evidence="2" id="KW-0813">Transport</keyword>
<proteinExistence type="inferred from homology"/>
<sequence length="304" mass="34047">MSEILVAENVSKRYGKHEALADVSFNARKGEALAILGPNGAGKTTLLKCCLGLLDFDGKITVDGVDVGTNGAVARSKMGYVPQKTALHDKLRIIDEMKLMARIKGIRDEQRCREVLEMLGFWERRKDPVGSLSQGMKQRLMLGFTLLAMPDVLLLDEPLSNIDVEGQISLLNQLDEIKREGKTILISSHIVGMGNVIDRVLVLNKGHVAAFGEINEVLSRLRVRNKLYIKLNDKEAVSRALEEKLMQQGDVYAVQRMDEWLIVECESRDKARVISIVLDSGYQLADIVSEAVSLERHYYELIKR</sequence>
<reference evidence="6 8" key="1">
    <citation type="journal article" date="2005" name="Environ. Microbiol.">
        <title>Genetic and functional properties of uncultivated thermophilic crenarchaeotes from a subsurface gold mine as revealed by analysis of genome fragments.</title>
        <authorList>
            <person name="Nunoura T."/>
            <person name="Hirayama H."/>
            <person name="Takami H."/>
            <person name="Oida H."/>
            <person name="Nishi S."/>
            <person name="Shimamura S."/>
            <person name="Suzuki Y."/>
            <person name="Inagaki F."/>
            <person name="Takai K."/>
            <person name="Nealson K.H."/>
            <person name="Horikoshi K."/>
        </authorList>
    </citation>
    <scope>NUCLEOTIDE SEQUENCE [LARGE SCALE GENOMIC DNA]</scope>
</reference>
<dbReference type="Proteomes" id="UP000008120">
    <property type="component" value="Chromosome"/>
</dbReference>
<name>E6N4M9_CALS0</name>
<organism evidence="6 8">
    <name type="scientific">Caldiarchaeum subterraneum</name>
    <dbReference type="NCBI Taxonomy" id="311458"/>
    <lineage>
        <taxon>Archaea</taxon>
        <taxon>Nitrososphaerota</taxon>
        <taxon>Candidatus Caldarchaeales</taxon>
        <taxon>Candidatus Caldarchaeaceae</taxon>
        <taxon>Candidatus Caldarchaeum</taxon>
    </lineage>
</organism>
<evidence type="ECO:0000256" key="4">
    <source>
        <dbReference type="ARBA" id="ARBA00022840"/>
    </source>
</evidence>